<sequence length="343" mass="36514">MYAIQTHDLTKIYGKKHAVDHLNMTVHEGDIYGFVGNNGAGKSTTMKMIAGLASPTWGEIELYGRPIGARPARGNAGGANATQTHHVGALIEEPGVLKAHSAFDNLMMKALAIGVINPKEHCRDLLKLVGLADTGSQPAKKFSLGMKQRLGLALALVGTPDLLLLDEPFNGMDPQATRDMRQALVRLNRERGVTIVISSHVLDQLNRMATRYGVVRDGALVREITEAQVHESCGSSVRIKTADPARTLAILEERLPGANLRALPDQAISISLPSLVPAASAPAAPAASATSSSSATDPAPAAQAVEHISRILHDADQVVLELSVTERDIEDYFVELMGTPAPK</sequence>
<evidence type="ECO:0000259" key="5">
    <source>
        <dbReference type="PROSITE" id="PS50893"/>
    </source>
</evidence>
<proteinExistence type="inferred from homology"/>
<dbReference type="SMART" id="SM00382">
    <property type="entry name" value="AAA"/>
    <property type="match status" value="1"/>
</dbReference>
<dbReference type="AlphaFoldDB" id="A0A3E4QSS4"/>
<protein>
    <submittedName>
        <fullName evidence="6">ATP-binding cassette domain-containing protein</fullName>
    </submittedName>
</protein>
<organism evidence="6 7">
    <name type="scientific">Collinsella tanakaei</name>
    <dbReference type="NCBI Taxonomy" id="626935"/>
    <lineage>
        <taxon>Bacteria</taxon>
        <taxon>Bacillati</taxon>
        <taxon>Actinomycetota</taxon>
        <taxon>Coriobacteriia</taxon>
        <taxon>Coriobacteriales</taxon>
        <taxon>Coriobacteriaceae</taxon>
        <taxon>Collinsella</taxon>
    </lineage>
</organism>
<dbReference type="GO" id="GO:0005524">
    <property type="term" value="F:ATP binding"/>
    <property type="evidence" value="ECO:0007669"/>
    <property type="project" value="UniProtKB-KW"/>
</dbReference>
<dbReference type="SUPFAM" id="SSF52540">
    <property type="entry name" value="P-loop containing nucleoside triphosphate hydrolases"/>
    <property type="match status" value="1"/>
</dbReference>
<name>A0A3E4QSS4_9ACTN</name>
<keyword evidence="4 6" id="KW-0067">ATP-binding</keyword>
<dbReference type="RefSeq" id="WP_117679621.1">
    <property type="nucleotide sequence ID" value="NZ_QSRJ01000006.1"/>
</dbReference>
<dbReference type="PANTHER" id="PTHR43335">
    <property type="entry name" value="ABC TRANSPORTER, ATP-BINDING PROTEIN"/>
    <property type="match status" value="1"/>
</dbReference>
<dbReference type="Gene3D" id="3.40.50.300">
    <property type="entry name" value="P-loop containing nucleotide triphosphate hydrolases"/>
    <property type="match status" value="1"/>
</dbReference>
<dbReference type="InterPro" id="IPR017871">
    <property type="entry name" value="ABC_transporter-like_CS"/>
</dbReference>
<evidence type="ECO:0000313" key="7">
    <source>
        <dbReference type="Proteomes" id="UP000260943"/>
    </source>
</evidence>
<dbReference type="Proteomes" id="UP000260943">
    <property type="component" value="Unassembled WGS sequence"/>
</dbReference>
<keyword evidence="3" id="KW-0547">Nucleotide-binding</keyword>
<evidence type="ECO:0000256" key="1">
    <source>
        <dbReference type="ARBA" id="ARBA00005417"/>
    </source>
</evidence>
<dbReference type="InterPro" id="IPR003593">
    <property type="entry name" value="AAA+_ATPase"/>
</dbReference>
<comment type="similarity">
    <text evidence="1">Belongs to the ABC transporter superfamily.</text>
</comment>
<accession>A0A3E4QSS4</accession>
<feature type="domain" description="ABC transporter" evidence="5">
    <location>
        <begin position="4"/>
        <end position="242"/>
    </location>
</feature>
<dbReference type="PROSITE" id="PS00211">
    <property type="entry name" value="ABC_TRANSPORTER_1"/>
    <property type="match status" value="1"/>
</dbReference>
<dbReference type="PROSITE" id="PS50893">
    <property type="entry name" value="ABC_TRANSPORTER_2"/>
    <property type="match status" value="1"/>
</dbReference>
<evidence type="ECO:0000256" key="2">
    <source>
        <dbReference type="ARBA" id="ARBA00022448"/>
    </source>
</evidence>
<keyword evidence="2" id="KW-0813">Transport</keyword>
<dbReference type="InterPro" id="IPR003439">
    <property type="entry name" value="ABC_transporter-like_ATP-bd"/>
</dbReference>
<dbReference type="PANTHER" id="PTHR43335:SF8">
    <property type="entry name" value="ABC TRANSPORTER, ATP-BINDING PROTEIN"/>
    <property type="match status" value="1"/>
</dbReference>
<comment type="caution">
    <text evidence="6">The sequence shown here is derived from an EMBL/GenBank/DDBJ whole genome shotgun (WGS) entry which is preliminary data.</text>
</comment>
<dbReference type="GO" id="GO:0016887">
    <property type="term" value="F:ATP hydrolysis activity"/>
    <property type="evidence" value="ECO:0007669"/>
    <property type="project" value="InterPro"/>
</dbReference>
<reference evidence="6 7" key="1">
    <citation type="submission" date="2018-08" db="EMBL/GenBank/DDBJ databases">
        <title>A genome reference for cultivated species of the human gut microbiota.</title>
        <authorList>
            <person name="Zou Y."/>
            <person name="Xue W."/>
            <person name="Luo G."/>
        </authorList>
    </citation>
    <scope>NUCLEOTIDE SEQUENCE [LARGE SCALE GENOMIC DNA]</scope>
    <source>
        <strain evidence="6 7">TF08-14</strain>
    </source>
</reference>
<evidence type="ECO:0000256" key="4">
    <source>
        <dbReference type="ARBA" id="ARBA00022840"/>
    </source>
</evidence>
<dbReference type="EMBL" id="QSRJ01000006">
    <property type="protein sequence ID" value="RGL10121.1"/>
    <property type="molecule type" value="Genomic_DNA"/>
</dbReference>
<evidence type="ECO:0000256" key="3">
    <source>
        <dbReference type="ARBA" id="ARBA00022741"/>
    </source>
</evidence>
<evidence type="ECO:0000313" key="6">
    <source>
        <dbReference type="EMBL" id="RGL10121.1"/>
    </source>
</evidence>
<gene>
    <name evidence="6" type="ORF">DXC81_05910</name>
</gene>
<dbReference type="Pfam" id="PF00005">
    <property type="entry name" value="ABC_tran"/>
    <property type="match status" value="1"/>
</dbReference>
<dbReference type="InterPro" id="IPR027417">
    <property type="entry name" value="P-loop_NTPase"/>
</dbReference>